<evidence type="ECO:0000313" key="3">
    <source>
        <dbReference type="Proteomes" id="UP000789570"/>
    </source>
</evidence>
<name>A0A9N9J4Y8_9GLOM</name>
<comment type="caution">
    <text evidence="2">The sequence shown here is derived from an EMBL/GenBank/DDBJ whole genome shotgun (WGS) entry which is preliminary data.</text>
</comment>
<reference evidence="2" key="1">
    <citation type="submission" date="2021-06" db="EMBL/GenBank/DDBJ databases">
        <authorList>
            <person name="Kallberg Y."/>
            <person name="Tangrot J."/>
            <person name="Rosling A."/>
        </authorList>
    </citation>
    <scope>NUCLEOTIDE SEQUENCE</scope>
    <source>
        <strain evidence="2">UK204</strain>
    </source>
</reference>
<sequence>SNSSESDSSQLDSSRPDKYINEDYTSLAEQIKNMKECINIISNNDIFYISNLSDFDSDHNQGVSQALSSKFVRYGPTLTSKASFSKVIGSDASLISKASSKNQHQKEPITPIIINSDDDRSDNDRINRNERRNIRQPDNKI</sequence>
<protein>
    <submittedName>
        <fullName evidence="2">175_t:CDS:1</fullName>
    </submittedName>
</protein>
<feature type="non-terminal residue" evidence="2">
    <location>
        <position position="1"/>
    </location>
</feature>
<feature type="region of interest" description="Disordered" evidence="1">
    <location>
        <begin position="96"/>
        <end position="141"/>
    </location>
</feature>
<dbReference type="EMBL" id="CAJVPQ010024030">
    <property type="protein sequence ID" value="CAG8763973.1"/>
    <property type="molecule type" value="Genomic_DNA"/>
</dbReference>
<evidence type="ECO:0000256" key="1">
    <source>
        <dbReference type="SAM" id="MobiDB-lite"/>
    </source>
</evidence>
<dbReference type="Proteomes" id="UP000789570">
    <property type="component" value="Unassembled WGS sequence"/>
</dbReference>
<proteinExistence type="predicted"/>
<gene>
    <name evidence="2" type="ORF">FCALED_LOCUS17100</name>
</gene>
<evidence type="ECO:0000313" key="2">
    <source>
        <dbReference type="EMBL" id="CAG8763973.1"/>
    </source>
</evidence>
<keyword evidence="3" id="KW-1185">Reference proteome</keyword>
<dbReference type="AlphaFoldDB" id="A0A9N9J4Y8"/>
<feature type="compositionally biased region" description="Basic and acidic residues" evidence="1">
    <location>
        <begin position="122"/>
        <end position="141"/>
    </location>
</feature>
<organism evidence="2 3">
    <name type="scientific">Funneliformis caledonium</name>
    <dbReference type="NCBI Taxonomy" id="1117310"/>
    <lineage>
        <taxon>Eukaryota</taxon>
        <taxon>Fungi</taxon>
        <taxon>Fungi incertae sedis</taxon>
        <taxon>Mucoromycota</taxon>
        <taxon>Glomeromycotina</taxon>
        <taxon>Glomeromycetes</taxon>
        <taxon>Glomerales</taxon>
        <taxon>Glomeraceae</taxon>
        <taxon>Funneliformis</taxon>
    </lineage>
</organism>
<accession>A0A9N9J4Y8</accession>